<evidence type="ECO:0000259" key="1">
    <source>
        <dbReference type="Pfam" id="PF08241"/>
    </source>
</evidence>
<gene>
    <name evidence="2" type="ORF">BGW36DRAFT_335733</name>
</gene>
<dbReference type="CDD" id="cd02440">
    <property type="entry name" value="AdoMet_MTases"/>
    <property type="match status" value="1"/>
</dbReference>
<dbReference type="RefSeq" id="XP_046074982.1">
    <property type="nucleotide sequence ID" value="XM_046212948.1"/>
</dbReference>
<dbReference type="InterPro" id="IPR029063">
    <property type="entry name" value="SAM-dependent_MTases_sf"/>
</dbReference>
<dbReference type="SUPFAM" id="SSF53335">
    <property type="entry name" value="S-adenosyl-L-methionine-dependent methyltransferases"/>
    <property type="match status" value="1"/>
</dbReference>
<dbReference type="PANTHER" id="PTHR44942:SF10">
    <property type="entry name" value="METHYLTRANSFERASE TYPE 11 DOMAIN-CONTAINING PROTEIN"/>
    <property type="match status" value="1"/>
</dbReference>
<name>A0AAD4L020_9EURO</name>
<dbReference type="Proteomes" id="UP001201262">
    <property type="component" value="Unassembled WGS sequence"/>
</dbReference>
<dbReference type="AlphaFoldDB" id="A0AAD4L020"/>
<evidence type="ECO:0000313" key="2">
    <source>
        <dbReference type="EMBL" id="KAH8701606.1"/>
    </source>
</evidence>
<comment type="caution">
    <text evidence="2">The sequence shown here is derived from an EMBL/GenBank/DDBJ whole genome shotgun (WGS) entry which is preliminary data.</text>
</comment>
<feature type="domain" description="Methyltransferase type 11" evidence="1">
    <location>
        <begin position="46"/>
        <end position="144"/>
    </location>
</feature>
<keyword evidence="2" id="KW-0489">Methyltransferase</keyword>
<dbReference type="Pfam" id="PF08241">
    <property type="entry name" value="Methyltransf_11"/>
    <property type="match status" value="1"/>
</dbReference>
<dbReference type="PANTHER" id="PTHR44942">
    <property type="entry name" value="METHYLTRANSF_11 DOMAIN-CONTAINING PROTEIN"/>
    <property type="match status" value="1"/>
</dbReference>
<dbReference type="InterPro" id="IPR013216">
    <property type="entry name" value="Methyltransf_11"/>
</dbReference>
<proteinExistence type="predicted"/>
<protein>
    <submittedName>
        <fullName evidence="2">S-adenosyl-L-methionine-dependent methyltransferase</fullName>
    </submittedName>
</protein>
<dbReference type="InterPro" id="IPR051052">
    <property type="entry name" value="Diverse_substrate_MTase"/>
</dbReference>
<dbReference type="GO" id="GO:0008757">
    <property type="term" value="F:S-adenosylmethionine-dependent methyltransferase activity"/>
    <property type="evidence" value="ECO:0007669"/>
    <property type="project" value="InterPro"/>
</dbReference>
<keyword evidence="3" id="KW-1185">Reference proteome</keyword>
<evidence type="ECO:0000313" key="3">
    <source>
        <dbReference type="Proteomes" id="UP001201262"/>
    </source>
</evidence>
<dbReference type="GO" id="GO:0032259">
    <property type="term" value="P:methylation"/>
    <property type="evidence" value="ECO:0007669"/>
    <property type="project" value="UniProtKB-KW"/>
</dbReference>
<dbReference type="Gene3D" id="3.40.50.150">
    <property type="entry name" value="Vaccinia Virus protein VP39"/>
    <property type="match status" value="1"/>
</dbReference>
<accession>A0AAD4L020</accession>
<reference evidence="2" key="1">
    <citation type="submission" date="2021-12" db="EMBL/GenBank/DDBJ databases">
        <title>Convergent genome expansion in fungi linked to evolution of root-endophyte symbiosis.</title>
        <authorList>
            <consortium name="DOE Joint Genome Institute"/>
            <person name="Ke Y.-H."/>
            <person name="Bonito G."/>
            <person name="Liao H.-L."/>
            <person name="Looney B."/>
            <person name="Rojas-Flechas A."/>
            <person name="Nash J."/>
            <person name="Hameed K."/>
            <person name="Schadt C."/>
            <person name="Martin F."/>
            <person name="Crous P.W."/>
            <person name="Miettinen O."/>
            <person name="Magnuson J.K."/>
            <person name="Labbe J."/>
            <person name="Jacobson D."/>
            <person name="Doktycz M.J."/>
            <person name="Veneault-Fourrey C."/>
            <person name="Kuo A."/>
            <person name="Mondo S."/>
            <person name="Calhoun S."/>
            <person name="Riley R."/>
            <person name="Ohm R."/>
            <person name="LaButti K."/>
            <person name="Andreopoulos B."/>
            <person name="Pangilinan J."/>
            <person name="Nolan M."/>
            <person name="Tritt A."/>
            <person name="Clum A."/>
            <person name="Lipzen A."/>
            <person name="Daum C."/>
            <person name="Barry K."/>
            <person name="Grigoriev I.V."/>
            <person name="Vilgalys R."/>
        </authorList>
    </citation>
    <scope>NUCLEOTIDE SEQUENCE</scope>
    <source>
        <strain evidence="2">PMI_201</strain>
    </source>
</reference>
<dbReference type="EMBL" id="JAJTJA010000003">
    <property type="protein sequence ID" value="KAH8701606.1"/>
    <property type="molecule type" value="Genomic_DNA"/>
</dbReference>
<organism evidence="2 3">
    <name type="scientific">Talaromyces proteolyticus</name>
    <dbReference type="NCBI Taxonomy" id="1131652"/>
    <lineage>
        <taxon>Eukaryota</taxon>
        <taxon>Fungi</taxon>
        <taxon>Dikarya</taxon>
        <taxon>Ascomycota</taxon>
        <taxon>Pezizomycotina</taxon>
        <taxon>Eurotiomycetes</taxon>
        <taxon>Eurotiomycetidae</taxon>
        <taxon>Eurotiales</taxon>
        <taxon>Trichocomaceae</taxon>
        <taxon>Talaromyces</taxon>
        <taxon>Talaromyces sect. Bacilispori</taxon>
    </lineage>
</organism>
<keyword evidence="2" id="KW-0808">Transferase</keyword>
<sequence length="309" mass="34019">MESTFLSLSSKQAAGYADARKSYPRAFINFIVDHHRAIGGKTEVLLDVGCGPGNSTRAFAPHFDHVYGVDPGDAMIKTAINMGGQSVSEAPISYHICRAEEVDKLNEPAQGAVDMINVTSAAHWFDMPKFWTAAAKALKPGGTVSLWNTIPTHTDLRNPNHEKVKEIMDHFSNAVLGPYVTPGNALARSGYANLNMPWDQAETADLFEKETLLRKRWHADDERAKAMGFFSGLTRQEWLLKDVKAIWGSMSPVIRWREAHPELADTDQDCVEVVMKQLCETIGTPNGLEDGTTMYGGVSIVLLCIKRAA</sequence>
<dbReference type="GeneID" id="70243235"/>